<evidence type="ECO:0000256" key="2">
    <source>
        <dbReference type="ARBA" id="ARBA00022676"/>
    </source>
</evidence>
<evidence type="ECO:0000256" key="3">
    <source>
        <dbReference type="ARBA" id="ARBA00022679"/>
    </source>
</evidence>
<dbReference type="PaxDb" id="6239-R07C3.3"/>
<dbReference type="AGR" id="WB:WBGene00019919"/>
<dbReference type="Proteomes" id="UP000001940">
    <property type="component" value="Chromosome II"/>
</dbReference>
<dbReference type="STRING" id="6239.R07C3.3.1"/>
<dbReference type="FunCoup" id="O16776">
    <property type="interactions" value="30"/>
</dbReference>
<dbReference type="eggNOG" id="KOG0799">
    <property type="taxonomic scope" value="Eukaryota"/>
</dbReference>
<protein>
    <submittedName>
        <fullName evidence="6">Glycosyltransferase family 92 protein</fullName>
    </submittedName>
</protein>
<dbReference type="WormBase" id="R07C3.3">
    <property type="protein sequence ID" value="CE51226"/>
    <property type="gene ID" value="WBGene00019919"/>
</dbReference>
<dbReference type="HOGENOM" id="CLU_032341_2_0_1"/>
<dbReference type="PROSITE" id="PS51257">
    <property type="entry name" value="PROKAR_LIPOPROTEIN"/>
    <property type="match status" value="1"/>
</dbReference>
<name>O16776_CAEEL</name>
<dbReference type="OrthoDB" id="2019572at2759"/>
<keyword evidence="4" id="KW-0472">Membrane</keyword>
<evidence type="ECO:0000313" key="6">
    <source>
        <dbReference type="EMBL" id="CCD66378.2"/>
    </source>
</evidence>
<keyword evidence="7" id="KW-1185">Reference proteome</keyword>
<reference evidence="6 7" key="1">
    <citation type="journal article" date="1998" name="Science">
        <title>Genome sequence of the nematode C. elegans: a platform for investigating biology.</title>
        <authorList>
            <consortium name="The C. elegans sequencing consortium"/>
            <person name="Sulson J.E."/>
            <person name="Waterston R."/>
        </authorList>
    </citation>
    <scope>NUCLEOTIDE SEQUENCE [LARGE SCALE GENOMIC DNA]</scope>
    <source>
        <strain evidence="6 7">Bristol N2</strain>
    </source>
</reference>
<dbReference type="CTD" id="187665"/>
<dbReference type="AlphaFoldDB" id="O16776"/>
<dbReference type="Pfam" id="PF02485">
    <property type="entry name" value="Branch"/>
    <property type="match status" value="1"/>
</dbReference>
<dbReference type="CAZy" id="GT14">
    <property type="family name" value="Glycosyltransferase Family 14"/>
</dbReference>
<proteinExistence type="predicted"/>
<gene>
    <name evidence="6" type="ORF">CELE_R07C3.3</name>
    <name evidence="6 8" type="ORF">R07C3.3</name>
</gene>
<dbReference type="PIR" id="T32137">
    <property type="entry name" value="T32137"/>
</dbReference>
<dbReference type="InParanoid" id="O16776"/>
<dbReference type="PANTHER" id="PTHR46671">
    <property type="entry name" value="PROTEIN CBG11221"/>
    <property type="match status" value="1"/>
</dbReference>
<dbReference type="Bgee" id="WBGene00019919">
    <property type="expression patterns" value="Expressed in larva"/>
</dbReference>
<keyword evidence="5" id="KW-0325">Glycoprotein</keyword>
<evidence type="ECO:0000313" key="7">
    <source>
        <dbReference type="Proteomes" id="UP000001940"/>
    </source>
</evidence>
<dbReference type="GO" id="GO:0016757">
    <property type="term" value="F:glycosyltransferase activity"/>
    <property type="evidence" value="ECO:0007669"/>
    <property type="project" value="UniProtKB-KW"/>
</dbReference>
<dbReference type="GO" id="GO:0016020">
    <property type="term" value="C:membrane"/>
    <property type="evidence" value="ECO:0007669"/>
    <property type="project" value="UniProtKB-SubCell"/>
</dbReference>
<dbReference type="InterPro" id="IPR003406">
    <property type="entry name" value="Glyco_trans_14"/>
</dbReference>
<dbReference type="RefSeq" id="NP_493857.2">
    <property type="nucleotide sequence ID" value="NM_061456.2"/>
</dbReference>
<dbReference type="EMBL" id="BX284602">
    <property type="protein sequence ID" value="CCD66378.2"/>
    <property type="molecule type" value="Genomic_DNA"/>
</dbReference>
<dbReference type="KEGG" id="cel:CELE_R07C3.3"/>
<keyword evidence="3" id="KW-0808">Transferase</keyword>
<dbReference type="UCSC" id="R07C3.3">
    <property type="organism name" value="c. elegans"/>
</dbReference>
<dbReference type="GeneID" id="187665"/>
<sequence length="478" mass="55304">MRFTKKPFYSAALLILSCTFIIYLGRPTTLFNLFHGEFDPKLSVDRELAVYKRITEALRTVDRSCEEQGFYCKRPETQHVDCGRVLVGDKVYLQSLTGSNRIPLIENSFLNLTCSAIKSRIIPKTAQFKPLKLNGTAFARIVFADYEFIEKQVQASYHPQNVFCFAIDANSSAEFQRKMKKLEQCLPNVVVLPVTESYDSKGHNINLAHYNCMKKLESLRGWGYLMLLQNHDVITKSVYELDRIFELLGGVNDVFMSREIPERRKKHLKWDLKSLKLFRNDSKNSDYELEISSGSVHSSLSRAAVKWLVEEVDLSIFIDQWNQTDYGADEQFISTFQMSPDLKMPGHFTNECIHNDTAIVTISRLARWVPIYLDRAAHCATGTVRHDICIFGIEDFRAISKFPILNVNKMLPAFDYSIIECTAELLHNRTYLGQVDQKIEKNLYENLVSVQYHKNHRNPDYKLNCTSDFPPWNYSNYL</sequence>
<evidence type="ECO:0000256" key="4">
    <source>
        <dbReference type="ARBA" id="ARBA00023136"/>
    </source>
</evidence>
<evidence type="ECO:0000256" key="1">
    <source>
        <dbReference type="ARBA" id="ARBA00004606"/>
    </source>
</evidence>
<dbReference type="PANTHER" id="PTHR46671:SF1">
    <property type="entry name" value="CORE-2_I-BRANCHING ENZYME-RELATED"/>
    <property type="match status" value="1"/>
</dbReference>
<organism evidence="6 7">
    <name type="scientific">Caenorhabditis elegans</name>
    <dbReference type="NCBI Taxonomy" id="6239"/>
    <lineage>
        <taxon>Eukaryota</taxon>
        <taxon>Metazoa</taxon>
        <taxon>Ecdysozoa</taxon>
        <taxon>Nematoda</taxon>
        <taxon>Chromadorea</taxon>
        <taxon>Rhabditida</taxon>
        <taxon>Rhabditina</taxon>
        <taxon>Rhabditomorpha</taxon>
        <taxon>Rhabditoidea</taxon>
        <taxon>Rhabditidae</taxon>
        <taxon>Peloderinae</taxon>
        <taxon>Caenorhabditis</taxon>
    </lineage>
</organism>
<keyword evidence="2" id="KW-0328">Glycosyltransferase</keyword>
<accession>O16776</accession>
<dbReference type="SMR" id="O16776"/>
<comment type="subcellular location">
    <subcellularLocation>
        <location evidence="1">Membrane</location>
        <topology evidence="1">Single-pass type II membrane protein</topology>
    </subcellularLocation>
</comment>
<evidence type="ECO:0000256" key="5">
    <source>
        <dbReference type="ARBA" id="ARBA00023180"/>
    </source>
</evidence>
<evidence type="ECO:0000313" key="8">
    <source>
        <dbReference type="WormBase" id="R07C3.3"/>
    </source>
</evidence>